<dbReference type="GeneID" id="93361397"/>
<accession>A0A2C5TK42</accession>
<proteinExistence type="predicted"/>
<dbReference type="Proteomes" id="UP000650477">
    <property type="component" value="Unassembled WGS sequence"/>
</dbReference>
<name>A0A2C5TK42_MORMO</name>
<reference evidence="1" key="1">
    <citation type="submission" date="2017-12" db="EMBL/GenBank/DDBJ databases">
        <title>Genome sequencing and analysis.</title>
        <authorList>
            <person name="Huang Y.-T."/>
        </authorList>
    </citation>
    <scope>NUCLEOTIDE SEQUENCE</scope>
    <source>
        <strain evidence="1">VGH116</strain>
    </source>
</reference>
<dbReference type="RefSeq" id="WP_004237884.1">
    <property type="nucleotide sequence ID" value="NZ_ABGYJJ040000001.1"/>
</dbReference>
<dbReference type="AlphaFoldDB" id="A0A2C5TK42"/>
<sequence length="234" mass="25881">MHISSEILSAKFHVIESSVKSAVKNLFASLHSVSDIKMTSHKPAEPTFKQVNLCLDEDVNQDQSITFRGYCNNFRGNKEDAILLHGHWKDGLIQVGGKAAAVIENNRLVKINGQVQLKTDLSEAQCLNAQELVAYINKKSGGSVDLLRNNGPIHLVSCFAKRQAAQDLADVTGRPVIAYSNQQTITAGYNYIHNKEFNIESKLKHAWDPRAVIMKKVSHQAVPKTFYPSGNGVK</sequence>
<evidence type="ECO:0008006" key="3">
    <source>
        <dbReference type="Google" id="ProtNLM"/>
    </source>
</evidence>
<organism evidence="1 2">
    <name type="scientific">Morganella morganii</name>
    <name type="common">Proteus morganii</name>
    <dbReference type="NCBI Taxonomy" id="582"/>
    <lineage>
        <taxon>Bacteria</taxon>
        <taxon>Pseudomonadati</taxon>
        <taxon>Pseudomonadota</taxon>
        <taxon>Gammaproteobacteria</taxon>
        <taxon>Enterobacterales</taxon>
        <taxon>Morganellaceae</taxon>
        <taxon>Morganella</taxon>
    </lineage>
</organism>
<evidence type="ECO:0000313" key="2">
    <source>
        <dbReference type="Proteomes" id="UP000650477"/>
    </source>
</evidence>
<comment type="caution">
    <text evidence="1">The sequence shown here is derived from an EMBL/GenBank/DDBJ whole genome shotgun (WGS) entry which is preliminary data.</text>
</comment>
<dbReference type="EMBL" id="PKLF01000001">
    <property type="protein sequence ID" value="MBE8610824.1"/>
    <property type="molecule type" value="Genomic_DNA"/>
</dbReference>
<evidence type="ECO:0000313" key="1">
    <source>
        <dbReference type="EMBL" id="MBE8610824.1"/>
    </source>
</evidence>
<gene>
    <name evidence="1" type="ORF">CYG68_00040</name>
</gene>
<protein>
    <recommendedName>
        <fullName evidence="3">Nematicidal protein 2</fullName>
    </recommendedName>
</protein>